<dbReference type="AlphaFoldDB" id="A0AAV7KZE9"/>
<proteinExistence type="predicted"/>
<feature type="region of interest" description="Disordered" evidence="1">
    <location>
        <begin position="187"/>
        <end position="208"/>
    </location>
</feature>
<evidence type="ECO:0000313" key="3">
    <source>
        <dbReference type="Proteomes" id="UP001066276"/>
    </source>
</evidence>
<accession>A0AAV7KZE9</accession>
<gene>
    <name evidence="2" type="ORF">NDU88_004997</name>
</gene>
<dbReference type="EMBL" id="JANPWB010000016">
    <property type="protein sequence ID" value="KAJ1084851.1"/>
    <property type="molecule type" value="Genomic_DNA"/>
</dbReference>
<evidence type="ECO:0000313" key="2">
    <source>
        <dbReference type="EMBL" id="KAJ1084851.1"/>
    </source>
</evidence>
<feature type="compositionally biased region" description="Basic residues" evidence="1">
    <location>
        <begin position="188"/>
        <end position="200"/>
    </location>
</feature>
<sequence length="236" mass="25894">MKVTCTRKQWEAGWLPSTEVYSQRLVACGLPDVSGLGAHREDRRRHPARSHGAGQGTNTGRAAGGQEPLCACLLLPAPAWRLNMTEQICTQGATTLYVAVVYIDEEQIEQIHIGEAEQIVEQTFPAITTTGSEATIISEDLGPVIHSTISDHGEYILVEAPDTYSENADEKDLHIMELGEAVVEPRKTERKKKIRPKKKTNVATPGKPKTERIHICTDCLVESNVVIPQGSPYSKS</sequence>
<reference evidence="2" key="1">
    <citation type="journal article" date="2022" name="bioRxiv">
        <title>Sequencing and chromosome-scale assembly of the giantPleurodeles waltlgenome.</title>
        <authorList>
            <person name="Brown T."/>
            <person name="Elewa A."/>
            <person name="Iarovenko S."/>
            <person name="Subramanian E."/>
            <person name="Araus A.J."/>
            <person name="Petzold A."/>
            <person name="Susuki M."/>
            <person name="Suzuki K.-i.T."/>
            <person name="Hayashi T."/>
            <person name="Toyoda A."/>
            <person name="Oliveira C."/>
            <person name="Osipova E."/>
            <person name="Leigh N.D."/>
            <person name="Simon A."/>
            <person name="Yun M.H."/>
        </authorList>
    </citation>
    <scope>NUCLEOTIDE SEQUENCE</scope>
    <source>
        <strain evidence="2">20211129_DDA</strain>
        <tissue evidence="2">Liver</tissue>
    </source>
</reference>
<comment type="caution">
    <text evidence="2">The sequence shown here is derived from an EMBL/GenBank/DDBJ whole genome shotgun (WGS) entry which is preliminary data.</text>
</comment>
<evidence type="ECO:0000256" key="1">
    <source>
        <dbReference type="SAM" id="MobiDB-lite"/>
    </source>
</evidence>
<feature type="region of interest" description="Disordered" evidence="1">
    <location>
        <begin position="37"/>
        <end position="62"/>
    </location>
</feature>
<name>A0AAV7KZE9_PLEWA</name>
<protein>
    <submittedName>
        <fullName evidence="2">Uncharacterized protein</fullName>
    </submittedName>
</protein>
<keyword evidence="3" id="KW-1185">Reference proteome</keyword>
<organism evidence="2 3">
    <name type="scientific">Pleurodeles waltl</name>
    <name type="common">Iberian ribbed newt</name>
    <dbReference type="NCBI Taxonomy" id="8319"/>
    <lineage>
        <taxon>Eukaryota</taxon>
        <taxon>Metazoa</taxon>
        <taxon>Chordata</taxon>
        <taxon>Craniata</taxon>
        <taxon>Vertebrata</taxon>
        <taxon>Euteleostomi</taxon>
        <taxon>Amphibia</taxon>
        <taxon>Batrachia</taxon>
        <taxon>Caudata</taxon>
        <taxon>Salamandroidea</taxon>
        <taxon>Salamandridae</taxon>
        <taxon>Pleurodelinae</taxon>
        <taxon>Pleurodeles</taxon>
    </lineage>
</organism>
<dbReference type="Proteomes" id="UP001066276">
    <property type="component" value="Chromosome 12"/>
</dbReference>